<reference evidence="1 2" key="1">
    <citation type="submission" date="2019-04" db="EMBL/GenBank/DDBJ databases">
        <authorList>
            <consortium name="DOE Joint Genome Institute"/>
            <person name="Mondo S."/>
            <person name="Kjaerbolling I."/>
            <person name="Vesth T."/>
            <person name="Frisvad J.C."/>
            <person name="Nybo J.L."/>
            <person name="Theobald S."/>
            <person name="Kildgaard S."/>
            <person name="Isbrandt T."/>
            <person name="Kuo A."/>
            <person name="Sato A."/>
            <person name="Lyhne E.K."/>
            <person name="Kogle M.E."/>
            <person name="Wiebenga A."/>
            <person name="Kun R.S."/>
            <person name="Lubbers R.J."/>
            <person name="Makela M.R."/>
            <person name="Barry K."/>
            <person name="Chovatia M."/>
            <person name="Clum A."/>
            <person name="Daum C."/>
            <person name="Haridas S."/>
            <person name="He G."/>
            <person name="LaButti K."/>
            <person name="Lipzen A."/>
            <person name="Riley R."/>
            <person name="Salamov A."/>
            <person name="Simmons B.A."/>
            <person name="Magnuson J.K."/>
            <person name="Henrissat B."/>
            <person name="Mortensen U.H."/>
            <person name="Larsen T.O."/>
            <person name="Devries R.P."/>
            <person name="Grigoriev I.V."/>
            <person name="Machida M."/>
            <person name="Baker S.E."/>
            <person name="Andersen M.R."/>
            <person name="Cantor M.N."/>
            <person name="Hua S.X."/>
        </authorList>
    </citation>
    <scope>NUCLEOTIDE SEQUENCE [LARGE SCALE GENOMIC DNA]</scope>
    <source>
        <strain evidence="1 2">CBS 117616</strain>
    </source>
</reference>
<accession>A0ABQ6W566</accession>
<dbReference type="Proteomes" id="UP000325395">
    <property type="component" value="Unassembled WGS sequence"/>
</dbReference>
<name>A0ABQ6W566_9EURO</name>
<gene>
    <name evidence="1" type="ORF">BDV36DRAFT_288016</name>
</gene>
<sequence>MKKTQQEYGFDHTGIFIGKVVNTDKKFQLDFDGKLYHLRADLQSSGQKPWYKAWVQAIRWDPQPTEKIVKLLHLKEVSGQWEEKVKHANVAVIITATNGKANETIAKNMSRLLRRHCRSTGRVELRIE</sequence>
<keyword evidence="2" id="KW-1185">Reference proteome</keyword>
<proteinExistence type="predicted"/>
<protein>
    <submittedName>
        <fullName evidence="1">Uncharacterized protein</fullName>
    </submittedName>
</protein>
<evidence type="ECO:0000313" key="2">
    <source>
        <dbReference type="Proteomes" id="UP000325395"/>
    </source>
</evidence>
<dbReference type="EMBL" id="ML735840">
    <property type="protein sequence ID" value="KAE8412292.1"/>
    <property type="molecule type" value="Genomic_DNA"/>
</dbReference>
<evidence type="ECO:0000313" key="1">
    <source>
        <dbReference type="EMBL" id="KAE8412292.1"/>
    </source>
</evidence>
<organism evidence="1 2">
    <name type="scientific">Aspergillus pseudocaelatus</name>
    <dbReference type="NCBI Taxonomy" id="1825620"/>
    <lineage>
        <taxon>Eukaryota</taxon>
        <taxon>Fungi</taxon>
        <taxon>Dikarya</taxon>
        <taxon>Ascomycota</taxon>
        <taxon>Pezizomycotina</taxon>
        <taxon>Eurotiomycetes</taxon>
        <taxon>Eurotiomycetidae</taxon>
        <taxon>Eurotiales</taxon>
        <taxon>Aspergillaceae</taxon>
        <taxon>Aspergillus</taxon>
        <taxon>Aspergillus subgen. Circumdati</taxon>
    </lineage>
</organism>